<evidence type="ECO:0000313" key="2">
    <source>
        <dbReference type="EMBL" id="GHI29869.1"/>
    </source>
</evidence>
<evidence type="ECO:0000256" key="1">
    <source>
        <dbReference type="SAM" id="MobiDB-lite"/>
    </source>
</evidence>
<feature type="compositionally biased region" description="Basic and acidic residues" evidence="1">
    <location>
        <begin position="80"/>
        <end position="89"/>
    </location>
</feature>
<organism evidence="2 3">
    <name type="scientific">Streptomyces daghestanicus</name>
    <dbReference type="NCBI Taxonomy" id="66885"/>
    <lineage>
        <taxon>Bacteria</taxon>
        <taxon>Bacillati</taxon>
        <taxon>Actinomycetota</taxon>
        <taxon>Actinomycetes</taxon>
        <taxon>Kitasatosporales</taxon>
        <taxon>Streptomycetaceae</taxon>
        <taxon>Streptomyces</taxon>
    </lineage>
</organism>
<dbReference type="Proteomes" id="UP001052655">
    <property type="component" value="Unassembled WGS sequence"/>
</dbReference>
<keyword evidence="3" id="KW-1185">Reference proteome</keyword>
<accession>A0ABQ3PXY7</accession>
<feature type="compositionally biased region" description="Low complexity" evidence="1">
    <location>
        <begin position="26"/>
        <end position="37"/>
    </location>
</feature>
<evidence type="ECO:0000313" key="3">
    <source>
        <dbReference type="Proteomes" id="UP001052655"/>
    </source>
</evidence>
<sequence length="96" mass="10291">MKETEDRSTTVNGAGSPDGSRAWRTSAPASRSMSPRSVTTVTPSGVEERTAENGRGVMAQVVLSRCCRTDRAAPPGSRRFRPDKDRLGHGDLSTDT</sequence>
<name>A0ABQ3PXY7_9ACTN</name>
<feature type="region of interest" description="Disordered" evidence="1">
    <location>
        <begin position="68"/>
        <end position="96"/>
    </location>
</feature>
<feature type="region of interest" description="Disordered" evidence="1">
    <location>
        <begin position="1"/>
        <end position="53"/>
    </location>
</feature>
<proteinExistence type="predicted"/>
<comment type="caution">
    <text evidence="2">The sequence shown here is derived from an EMBL/GenBank/DDBJ whole genome shotgun (WGS) entry which is preliminary data.</text>
</comment>
<gene>
    <name evidence="2" type="ORF">Sdagh_15990</name>
</gene>
<reference evidence="2" key="1">
    <citation type="submission" date="2024-05" db="EMBL/GenBank/DDBJ databases">
        <title>Whole genome shotgun sequence of Streptomyces daghestanicus NBRC 12762.</title>
        <authorList>
            <person name="Komaki H."/>
            <person name="Tamura T."/>
        </authorList>
    </citation>
    <scope>NUCLEOTIDE SEQUENCE</scope>
    <source>
        <strain evidence="2">NBRC 12762</strain>
    </source>
</reference>
<dbReference type="EMBL" id="BNDX01000007">
    <property type="protein sequence ID" value="GHI29869.1"/>
    <property type="molecule type" value="Genomic_DNA"/>
</dbReference>
<protein>
    <submittedName>
        <fullName evidence="2">Uncharacterized protein</fullName>
    </submittedName>
</protein>